<dbReference type="Gene3D" id="2.40.110.10">
    <property type="entry name" value="Butyryl-CoA Dehydrogenase, subunit A, domain 2"/>
    <property type="match status" value="1"/>
</dbReference>
<dbReference type="PANTHER" id="PTHR43884:SF12">
    <property type="entry name" value="ISOVALERYL-COA DEHYDROGENASE, MITOCHONDRIAL-RELATED"/>
    <property type="match status" value="1"/>
</dbReference>
<dbReference type="InterPro" id="IPR009100">
    <property type="entry name" value="AcylCoA_DH/oxidase_NM_dom_sf"/>
</dbReference>
<proteinExistence type="inferred from homology"/>
<keyword evidence="6" id="KW-0560">Oxidoreductase</keyword>
<organism evidence="10 11">
    <name type="scientific">Desulfobotulus pelophilus</name>
    <dbReference type="NCBI Taxonomy" id="2823377"/>
    <lineage>
        <taxon>Bacteria</taxon>
        <taxon>Pseudomonadati</taxon>
        <taxon>Thermodesulfobacteriota</taxon>
        <taxon>Desulfobacteria</taxon>
        <taxon>Desulfobacterales</taxon>
        <taxon>Desulfobacteraceae</taxon>
        <taxon>Desulfobotulus</taxon>
    </lineage>
</organism>
<dbReference type="InterPro" id="IPR037069">
    <property type="entry name" value="AcylCoA_DH/ox_N_sf"/>
</dbReference>
<evidence type="ECO:0000313" key="11">
    <source>
        <dbReference type="Proteomes" id="UP001209681"/>
    </source>
</evidence>
<feature type="domain" description="Acyl-CoA oxidase/dehydrogenase middle" evidence="8">
    <location>
        <begin position="121"/>
        <end position="217"/>
    </location>
</feature>
<evidence type="ECO:0000256" key="2">
    <source>
        <dbReference type="ARBA" id="ARBA00009347"/>
    </source>
</evidence>
<dbReference type="Gene3D" id="1.20.140.10">
    <property type="entry name" value="Butyryl-CoA Dehydrogenase, subunit A, domain 3"/>
    <property type="match status" value="1"/>
</dbReference>
<feature type="domain" description="Acyl-CoA dehydrogenase/oxidase N-terminal" evidence="9">
    <location>
        <begin position="9"/>
        <end position="116"/>
    </location>
</feature>
<dbReference type="Pfam" id="PF02771">
    <property type="entry name" value="Acyl-CoA_dh_N"/>
    <property type="match status" value="1"/>
</dbReference>
<dbReference type="SUPFAM" id="SSF47203">
    <property type="entry name" value="Acyl-CoA dehydrogenase C-terminal domain-like"/>
    <property type="match status" value="1"/>
</dbReference>
<dbReference type="PROSITE" id="PS00073">
    <property type="entry name" value="ACYL_COA_DH_2"/>
    <property type="match status" value="1"/>
</dbReference>
<evidence type="ECO:0000259" key="7">
    <source>
        <dbReference type="Pfam" id="PF00441"/>
    </source>
</evidence>
<dbReference type="SUPFAM" id="SSF56645">
    <property type="entry name" value="Acyl-CoA dehydrogenase NM domain-like"/>
    <property type="match status" value="1"/>
</dbReference>
<feature type="domain" description="Acyl-CoA dehydrogenase/oxidase C-terminal" evidence="7">
    <location>
        <begin position="229"/>
        <end position="376"/>
    </location>
</feature>
<evidence type="ECO:0000256" key="1">
    <source>
        <dbReference type="ARBA" id="ARBA00001974"/>
    </source>
</evidence>
<dbReference type="RefSeq" id="WP_265425744.1">
    <property type="nucleotide sequence ID" value="NZ_JAPFPW010000016.1"/>
</dbReference>
<gene>
    <name evidence="10" type="ORF">OOT00_12635</name>
</gene>
<evidence type="ECO:0000256" key="5">
    <source>
        <dbReference type="ARBA" id="ARBA00022827"/>
    </source>
</evidence>
<evidence type="ECO:0000256" key="3">
    <source>
        <dbReference type="ARBA" id="ARBA00011881"/>
    </source>
</evidence>
<sequence length="381" mass="42061">MDFNFSPLEKMVQKTARDFCEKEITKIDAYMAEHNDYPPDLLQRFAKSRLLGMDVPKEFGGIGSTNFNLILFAEEIGKTGSTSMLPFFMNNSVAETICYWGTDEMKQKFVPPLCDGSSWASMAFTEPGTGSDPKALTMVAEPDGDDFILNGTKRFISMANKPGCGVFFAKDLSLTGSKKDTTAFIVDKSSPGISFSGHYELMGLDGADTCDVFFKDVRVPKANILGEQGKGFKILLRWIAGERIQQCAAMVGGAQGALEEAARYSKERVVGGFPLGFMQGFTWMLAEMKTKVDACRLMVYRTILLQDQKQPFEVPSAELKVFVVPMAQEVCRMAVQIHGSYGYSKEYKVEKLFRNAMHGGIVASSLEINKTIAGMAYLAGR</sequence>
<dbReference type="Pfam" id="PF02770">
    <property type="entry name" value="Acyl-CoA_dh_M"/>
    <property type="match status" value="1"/>
</dbReference>
<dbReference type="InterPro" id="IPR036250">
    <property type="entry name" value="AcylCo_DH-like_C"/>
</dbReference>
<evidence type="ECO:0000259" key="8">
    <source>
        <dbReference type="Pfam" id="PF02770"/>
    </source>
</evidence>
<keyword evidence="5 6" id="KW-0274">FAD</keyword>
<accession>A0ABT3NBN6</accession>
<dbReference type="InterPro" id="IPR006089">
    <property type="entry name" value="Acyl-CoA_DH_CS"/>
</dbReference>
<comment type="subunit">
    <text evidence="3">Homotetramer.</text>
</comment>
<dbReference type="PANTHER" id="PTHR43884">
    <property type="entry name" value="ACYL-COA DEHYDROGENASE"/>
    <property type="match status" value="1"/>
</dbReference>
<dbReference type="Proteomes" id="UP001209681">
    <property type="component" value="Unassembled WGS sequence"/>
</dbReference>
<comment type="cofactor">
    <cofactor evidence="1 6">
        <name>FAD</name>
        <dbReference type="ChEBI" id="CHEBI:57692"/>
    </cofactor>
</comment>
<keyword evidence="4 6" id="KW-0285">Flavoprotein</keyword>
<evidence type="ECO:0000256" key="4">
    <source>
        <dbReference type="ARBA" id="ARBA00022630"/>
    </source>
</evidence>
<comment type="caution">
    <text evidence="10">The sequence shown here is derived from an EMBL/GenBank/DDBJ whole genome shotgun (WGS) entry which is preliminary data.</text>
</comment>
<dbReference type="InterPro" id="IPR013786">
    <property type="entry name" value="AcylCoA_DH/ox_N"/>
</dbReference>
<evidence type="ECO:0000259" key="9">
    <source>
        <dbReference type="Pfam" id="PF02771"/>
    </source>
</evidence>
<dbReference type="InterPro" id="IPR046373">
    <property type="entry name" value="Acyl-CoA_Oxase/DH_mid-dom_sf"/>
</dbReference>
<evidence type="ECO:0000313" key="10">
    <source>
        <dbReference type="EMBL" id="MCW7754830.1"/>
    </source>
</evidence>
<evidence type="ECO:0000256" key="6">
    <source>
        <dbReference type="RuleBase" id="RU362125"/>
    </source>
</evidence>
<dbReference type="Pfam" id="PF00441">
    <property type="entry name" value="Acyl-CoA_dh_1"/>
    <property type="match status" value="1"/>
</dbReference>
<name>A0ABT3NBN6_9BACT</name>
<reference evidence="10 11" key="1">
    <citation type="submission" date="2022-11" db="EMBL/GenBank/DDBJ databases">
        <title>Desulfobotulus tamanensis H1 sp. nov. - anaerobic, alkaliphilic, sulphate reducing bacterium isolated from terrestrial mud volcano.</title>
        <authorList>
            <person name="Frolova A."/>
            <person name="Merkel A.Y."/>
            <person name="Slobodkin A.I."/>
        </authorList>
    </citation>
    <scope>NUCLEOTIDE SEQUENCE [LARGE SCALE GENOMIC DNA]</scope>
    <source>
        <strain evidence="10 11">H1</strain>
    </source>
</reference>
<dbReference type="EMBL" id="JAPFPW010000016">
    <property type="protein sequence ID" value="MCW7754830.1"/>
    <property type="molecule type" value="Genomic_DNA"/>
</dbReference>
<dbReference type="InterPro" id="IPR009075">
    <property type="entry name" value="AcylCo_DH/oxidase_C"/>
</dbReference>
<protein>
    <submittedName>
        <fullName evidence="10">Acyl-CoA dehydrogenase family protein</fullName>
    </submittedName>
</protein>
<comment type="similarity">
    <text evidence="2 6">Belongs to the acyl-CoA dehydrogenase family.</text>
</comment>
<keyword evidence="11" id="KW-1185">Reference proteome</keyword>
<dbReference type="InterPro" id="IPR006091">
    <property type="entry name" value="Acyl-CoA_Oxase/DH_mid-dom"/>
</dbReference>
<dbReference type="Gene3D" id="1.10.540.10">
    <property type="entry name" value="Acyl-CoA dehydrogenase/oxidase, N-terminal domain"/>
    <property type="match status" value="1"/>
</dbReference>